<keyword evidence="2 4" id="KW-0238">DNA-binding</keyword>
<evidence type="ECO:0000256" key="1">
    <source>
        <dbReference type="ARBA" id="ARBA00022908"/>
    </source>
</evidence>
<dbReference type="InterPro" id="IPR010998">
    <property type="entry name" value="Integrase_recombinase_N"/>
</dbReference>
<dbReference type="OrthoDB" id="662444at2"/>
<evidence type="ECO:0000256" key="4">
    <source>
        <dbReference type="PROSITE-ProRule" id="PRU01248"/>
    </source>
</evidence>
<dbReference type="InterPro" id="IPR044068">
    <property type="entry name" value="CB"/>
</dbReference>
<dbReference type="PANTHER" id="PTHR30349:SF90">
    <property type="entry name" value="TYROSINE RECOMBINASE XERD"/>
    <property type="match status" value="1"/>
</dbReference>
<feature type="domain" description="Tyr recombinase" evidence="5">
    <location>
        <begin position="220"/>
        <end position="403"/>
    </location>
</feature>
<sequence>MEKLYLKTRSHSLDTPKGPLAEHLGAFEGLLNDQGYAQESIRRHLLLVADFSVWLKCKKLSIEEVTHETAQRYLHYREHHRCHRKGEKYALRRFVQLLQENGIVARDAPVAQTPVEELVNDYALYLHQERGLAATTIRKYRWCARLFLTEQFGDGATRLSDLRAHEIIDFVRHEAAQSPTRAQAMTMVLRSFLQYARYRGLIRLDLAAVIPWVAHWSMASIPKAISPEHARRALASCDRRRPIGRRDYAILLLLARLGLRGGEVVSLTLDDIDWETGTLNVHGKGGLESLLPLLAPVGEAIADYLKNGRADSESRRVFLRINAPIRGFKTEKAVSNVVRYALERAGIDSPRKGAHQFRHALATQMLHQGSSLAEISEVLRHKNPDSTRIYAKVDLDSLRALAPPWPSPRP</sequence>
<dbReference type="PROSITE" id="PS51900">
    <property type="entry name" value="CB"/>
    <property type="match status" value="1"/>
</dbReference>
<dbReference type="Gene3D" id="1.10.443.10">
    <property type="entry name" value="Intergrase catalytic core"/>
    <property type="match status" value="1"/>
</dbReference>
<dbReference type="InterPro" id="IPR002104">
    <property type="entry name" value="Integrase_catalytic"/>
</dbReference>
<organism evidence="7 8">
    <name type="scientific">Paraburkholderia madseniana</name>
    <dbReference type="NCBI Taxonomy" id="2599607"/>
    <lineage>
        <taxon>Bacteria</taxon>
        <taxon>Pseudomonadati</taxon>
        <taxon>Pseudomonadota</taxon>
        <taxon>Betaproteobacteria</taxon>
        <taxon>Burkholderiales</taxon>
        <taxon>Burkholderiaceae</taxon>
        <taxon>Paraburkholderia</taxon>
    </lineage>
</organism>
<dbReference type="PROSITE" id="PS51898">
    <property type="entry name" value="TYR_RECOMBINASE"/>
    <property type="match status" value="1"/>
</dbReference>
<keyword evidence="1" id="KW-0229">DNA integration</keyword>
<keyword evidence="3" id="KW-0233">DNA recombination</keyword>
<feature type="domain" description="Core-binding (CB)" evidence="6">
    <location>
        <begin position="113"/>
        <end position="197"/>
    </location>
</feature>
<dbReference type="InterPro" id="IPR011010">
    <property type="entry name" value="DNA_brk_join_enz"/>
</dbReference>
<dbReference type="Pfam" id="PF00589">
    <property type="entry name" value="Phage_integrase"/>
    <property type="match status" value="1"/>
</dbReference>
<accession>A0A6N6VZM3</accession>
<dbReference type="GO" id="GO:0006310">
    <property type="term" value="P:DNA recombination"/>
    <property type="evidence" value="ECO:0007669"/>
    <property type="project" value="UniProtKB-KW"/>
</dbReference>
<comment type="caution">
    <text evidence="7">The sequence shown here is derived from an EMBL/GenBank/DDBJ whole genome shotgun (WGS) entry which is preliminary data.</text>
</comment>
<dbReference type="SUPFAM" id="SSF56349">
    <property type="entry name" value="DNA breaking-rejoining enzymes"/>
    <property type="match status" value="1"/>
</dbReference>
<dbReference type="Pfam" id="PF02899">
    <property type="entry name" value="Phage_int_SAM_1"/>
    <property type="match status" value="1"/>
</dbReference>
<dbReference type="GO" id="GO:0015074">
    <property type="term" value="P:DNA integration"/>
    <property type="evidence" value="ECO:0007669"/>
    <property type="project" value="UniProtKB-KW"/>
</dbReference>
<evidence type="ECO:0000256" key="3">
    <source>
        <dbReference type="ARBA" id="ARBA00023172"/>
    </source>
</evidence>
<reference evidence="7 8" key="1">
    <citation type="journal article" date="2020" name="Int. J. Syst. Evol. Microbiol.">
        <title>Paraburkholderia madseniana sp. nov., a phenolic acid-degrading bacterium isolated from acidic forest soil.</title>
        <authorList>
            <person name="Wilhelm R.C."/>
            <person name="Murphy S.J.L."/>
            <person name="Feriancek N.M."/>
            <person name="Karasz D.C."/>
            <person name="DeRito C.M."/>
            <person name="Newman J.D."/>
            <person name="Buckley D.H."/>
        </authorList>
    </citation>
    <scope>NUCLEOTIDE SEQUENCE [LARGE SCALE GENOMIC DNA]</scope>
    <source>
        <strain evidence="7 8">RP11</strain>
    </source>
</reference>
<dbReference type="RefSeq" id="WP_154567934.1">
    <property type="nucleotide sequence ID" value="NZ_VOSW01000229.1"/>
</dbReference>
<dbReference type="GO" id="GO:0003677">
    <property type="term" value="F:DNA binding"/>
    <property type="evidence" value="ECO:0007669"/>
    <property type="project" value="UniProtKB-UniRule"/>
</dbReference>
<dbReference type="Gene3D" id="1.10.150.130">
    <property type="match status" value="1"/>
</dbReference>
<evidence type="ECO:0000256" key="2">
    <source>
        <dbReference type="ARBA" id="ARBA00023125"/>
    </source>
</evidence>
<protein>
    <submittedName>
        <fullName evidence="7">Tyrosine-type recombinase/integrase</fullName>
    </submittedName>
</protein>
<evidence type="ECO:0000259" key="6">
    <source>
        <dbReference type="PROSITE" id="PS51900"/>
    </source>
</evidence>
<dbReference type="Proteomes" id="UP000463700">
    <property type="component" value="Unassembled WGS sequence"/>
</dbReference>
<evidence type="ECO:0000313" key="7">
    <source>
        <dbReference type="EMBL" id="KAE8753419.1"/>
    </source>
</evidence>
<proteinExistence type="predicted"/>
<name>A0A6N6VZM3_9BURK</name>
<dbReference type="AlphaFoldDB" id="A0A6N6VZM3"/>
<dbReference type="InterPro" id="IPR050090">
    <property type="entry name" value="Tyrosine_recombinase_XerCD"/>
</dbReference>
<dbReference type="CDD" id="cd01188">
    <property type="entry name" value="INT_RitA_C_like"/>
    <property type="match status" value="1"/>
</dbReference>
<evidence type="ECO:0000313" key="8">
    <source>
        <dbReference type="Proteomes" id="UP000463700"/>
    </source>
</evidence>
<dbReference type="EMBL" id="VOSW01000229">
    <property type="protein sequence ID" value="KAE8753419.1"/>
    <property type="molecule type" value="Genomic_DNA"/>
</dbReference>
<evidence type="ECO:0000259" key="5">
    <source>
        <dbReference type="PROSITE" id="PS51898"/>
    </source>
</evidence>
<gene>
    <name evidence="7" type="ORF">FSO04_45310</name>
</gene>
<dbReference type="PANTHER" id="PTHR30349">
    <property type="entry name" value="PHAGE INTEGRASE-RELATED"/>
    <property type="match status" value="1"/>
</dbReference>
<dbReference type="InterPro" id="IPR013762">
    <property type="entry name" value="Integrase-like_cat_sf"/>
</dbReference>
<dbReference type="InterPro" id="IPR004107">
    <property type="entry name" value="Integrase_SAM-like_N"/>
</dbReference>